<evidence type="ECO:0000313" key="2">
    <source>
        <dbReference type="EMBL" id="KAK8063315.1"/>
    </source>
</evidence>
<dbReference type="EMBL" id="JAQQWM010000005">
    <property type="protein sequence ID" value="KAK8063315.1"/>
    <property type="molecule type" value="Genomic_DNA"/>
</dbReference>
<protein>
    <submittedName>
        <fullName evidence="2">Uncharacterized protein</fullName>
    </submittedName>
</protein>
<reference evidence="2 3" key="1">
    <citation type="submission" date="2023-01" db="EMBL/GenBank/DDBJ databases">
        <title>Analysis of 21 Apiospora genomes using comparative genomics revels a genus with tremendous synthesis potential of carbohydrate active enzymes and secondary metabolites.</title>
        <authorList>
            <person name="Sorensen T."/>
        </authorList>
    </citation>
    <scope>NUCLEOTIDE SEQUENCE [LARGE SCALE GENOMIC DNA]</scope>
    <source>
        <strain evidence="2 3">CBS 83171</strain>
    </source>
</reference>
<feature type="region of interest" description="Disordered" evidence="1">
    <location>
        <begin position="191"/>
        <end position="212"/>
    </location>
</feature>
<organism evidence="2 3">
    <name type="scientific">Apiospora saccharicola</name>
    <dbReference type="NCBI Taxonomy" id="335842"/>
    <lineage>
        <taxon>Eukaryota</taxon>
        <taxon>Fungi</taxon>
        <taxon>Dikarya</taxon>
        <taxon>Ascomycota</taxon>
        <taxon>Pezizomycotina</taxon>
        <taxon>Sordariomycetes</taxon>
        <taxon>Xylariomycetidae</taxon>
        <taxon>Amphisphaeriales</taxon>
        <taxon>Apiosporaceae</taxon>
        <taxon>Apiospora</taxon>
    </lineage>
</organism>
<feature type="compositionally biased region" description="Basic residues" evidence="1">
    <location>
        <begin position="191"/>
        <end position="203"/>
    </location>
</feature>
<accession>A0ABR1UWK2</accession>
<keyword evidence="3" id="KW-1185">Reference proteome</keyword>
<evidence type="ECO:0000313" key="3">
    <source>
        <dbReference type="Proteomes" id="UP001446871"/>
    </source>
</evidence>
<name>A0ABR1UWK2_9PEZI</name>
<evidence type="ECO:0000256" key="1">
    <source>
        <dbReference type="SAM" id="MobiDB-lite"/>
    </source>
</evidence>
<proteinExistence type="predicted"/>
<comment type="caution">
    <text evidence="2">The sequence shown here is derived from an EMBL/GenBank/DDBJ whole genome shotgun (WGS) entry which is preliminary data.</text>
</comment>
<gene>
    <name evidence="2" type="ORF">PG996_007967</name>
</gene>
<dbReference type="Proteomes" id="UP001446871">
    <property type="component" value="Unassembled WGS sequence"/>
</dbReference>
<sequence>MPPIPTPSLSDLSSCSVFHSSAARRPVVQAEVYALAAPGNVPDLALLRVGPYAQGKHLGRGAQQVAIREARHEPVGVGAAVGRGRARGHFGDADRVAVARDRVPLRDEQLVLQVLAQVEGRRVGRQALGLLHLGAGGALARGAALLEYRAGAAAEDLEVDGRAGRVGWLQFDVDDGVREGDLSKVQLRVGGRRGRGEHHRRRDAAKDGNVSQDFVGEDHGNSVCGDGIGGLGMLGFII</sequence>